<reference evidence="9 10" key="1">
    <citation type="submission" date="2017-07" db="EMBL/GenBank/DDBJ databases">
        <authorList>
            <person name="Talla V."/>
            <person name="Backstrom N."/>
        </authorList>
    </citation>
    <scope>NUCLEOTIDE SEQUENCE [LARGE SCALE GENOMIC DNA]</scope>
</reference>
<sequence length="514" mass="58936">MLSYILSVTLLLLHTSCLCAKKPNFVIFLTDDQDVALDGMYTTTPLCCPSRASILTGLYVHNHHTWNNSVEGGCYGSSWKQLETSTFSYTLNAAGYSTFYAGKYLNQYGKPPADSPGIVPPGWTEWHGLVGNSVYFGYTLSHNGVSQNYFLSYLTDVIRNLGISFIKNQTEFQPFLMVLAPPAPHSPFIPAPRHKDAFFNVTAVRHPNFNVASTDKHWMMTMAPAPLPQSTMAELDRVYRSRWETLLSVDEMVADIVEALDTNNLLEDTYIIYTSDNGYHIGQYSQLYDKRQPYEADIKVPLIIRGPNIQKDTINNQPILNVDLAPTIIRWAGLDVPKSMDGRLIQFQHDQDIERKMLVEHYGESGEDTVHPKCPWKYDDHNLANFKEMYDLSKDPYELKNIIDDELPSVRDWYHDTLTHMLQCKGSNKRISSVKNVFEESPKQNEKQKKNIQNTFNYGITVTYLQSTYKIHKKLQLHVKIYCLVQILRNDSNNFIILELLLLYCILFVVDKPD</sequence>
<dbReference type="GO" id="GO:0008449">
    <property type="term" value="F:N-acetylglucosamine-6-sulfatase activity"/>
    <property type="evidence" value="ECO:0007669"/>
    <property type="project" value="InterPro"/>
</dbReference>
<comment type="PTM">
    <text evidence="6">The conversion to 3-oxoalanine (also known as C-formylglycine, FGly), of a serine or cysteine residue in prokaryotes and of a cysteine residue in eukaryotes, is critical for catalytic activity.</text>
</comment>
<evidence type="ECO:0000256" key="1">
    <source>
        <dbReference type="ARBA" id="ARBA00001913"/>
    </source>
</evidence>
<feature type="domain" description="Sulfatase N-terminal" evidence="8">
    <location>
        <begin position="36"/>
        <end position="333"/>
    </location>
</feature>
<comment type="cofactor">
    <cofactor evidence="1">
        <name>Ca(2+)</name>
        <dbReference type="ChEBI" id="CHEBI:29108"/>
    </cofactor>
</comment>
<dbReference type="InterPro" id="IPR017850">
    <property type="entry name" value="Alkaline_phosphatase_core_sf"/>
</dbReference>
<proteinExistence type="inferred from homology"/>
<dbReference type="CDD" id="cd16147">
    <property type="entry name" value="G6S"/>
    <property type="match status" value="1"/>
</dbReference>
<dbReference type="EMBL" id="FZQP02006875">
    <property type="protein sequence ID" value="VVD04639.1"/>
    <property type="molecule type" value="Genomic_DNA"/>
</dbReference>
<dbReference type="InterPro" id="IPR012251">
    <property type="entry name" value="GlcNAc_6-SO4ase"/>
</dbReference>
<dbReference type="Gene3D" id="3.40.720.10">
    <property type="entry name" value="Alkaline Phosphatase, subunit A"/>
    <property type="match status" value="1"/>
</dbReference>
<keyword evidence="5" id="KW-0325">Glycoprotein</keyword>
<dbReference type="PANTHER" id="PTHR43108">
    <property type="entry name" value="N-ACETYLGLUCOSAMINE-6-SULFATASE FAMILY MEMBER"/>
    <property type="match status" value="1"/>
</dbReference>
<dbReference type="PROSITE" id="PS00149">
    <property type="entry name" value="SULFATASE_2"/>
    <property type="match status" value="1"/>
</dbReference>
<evidence type="ECO:0000313" key="9">
    <source>
        <dbReference type="EMBL" id="VVD04639.1"/>
    </source>
</evidence>
<name>A0A5E4R602_9NEOP</name>
<feature type="chain" id="PRO_5022789458" description="Sulfatase N-terminal domain-containing protein" evidence="7">
    <location>
        <begin position="21"/>
        <end position="514"/>
    </location>
</feature>
<gene>
    <name evidence="9" type="ORF">LSINAPIS_LOCUS14348</name>
</gene>
<feature type="modified residue" description="3-oxoalanine (Cys)" evidence="6">
    <location>
        <position position="47"/>
    </location>
</feature>
<dbReference type="AlphaFoldDB" id="A0A5E4R602"/>
<accession>A0A5E4R602</accession>
<keyword evidence="3 7" id="KW-0732">Signal</keyword>
<dbReference type="GO" id="GO:0030203">
    <property type="term" value="P:glycosaminoglycan metabolic process"/>
    <property type="evidence" value="ECO:0007669"/>
    <property type="project" value="InterPro"/>
</dbReference>
<evidence type="ECO:0000256" key="3">
    <source>
        <dbReference type="ARBA" id="ARBA00022729"/>
    </source>
</evidence>
<organism evidence="9 10">
    <name type="scientific">Leptidea sinapis</name>
    <dbReference type="NCBI Taxonomy" id="189913"/>
    <lineage>
        <taxon>Eukaryota</taxon>
        <taxon>Metazoa</taxon>
        <taxon>Ecdysozoa</taxon>
        <taxon>Arthropoda</taxon>
        <taxon>Hexapoda</taxon>
        <taxon>Insecta</taxon>
        <taxon>Pterygota</taxon>
        <taxon>Neoptera</taxon>
        <taxon>Endopterygota</taxon>
        <taxon>Lepidoptera</taxon>
        <taxon>Glossata</taxon>
        <taxon>Ditrysia</taxon>
        <taxon>Papilionoidea</taxon>
        <taxon>Pieridae</taxon>
        <taxon>Dismorphiinae</taxon>
        <taxon>Leptidea</taxon>
    </lineage>
</organism>
<dbReference type="GO" id="GO:0005539">
    <property type="term" value="F:glycosaminoglycan binding"/>
    <property type="evidence" value="ECO:0007669"/>
    <property type="project" value="TreeGrafter"/>
</dbReference>
<evidence type="ECO:0000256" key="7">
    <source>
        <dbReference type="SAM" id="SignalP"/>
    </source>
</evidence>
<dbReference type="PROSITE" id="PS00523">
    <property type="entry name" value="SULFATASE_1"/>
    <property type="match status" value="1"/>
</dbReference>
<dbReference type="InterPro" id="IPR024607">
    <property type="entry name" value="Sulfatase_CS"/>
</dbReference>
<dbReference type="SUPFAM" id="SSF53649">
    <property type="entry name" value="Alkaline phosphatase-like"/>
    <property type="match status" value="1"/>
</dbReference>
<keyword evidence="10" id="KW-1185">Reference proteome</keyword>
<feature type="signal peptide" evidence="7">
    <location>
        <begin position="1"/>
        <end position="20"/>
    </location>
</feature>
<evidence type="ECO:0000313" key="10">
    <source>
        <dbReference type="Proteomes" id="UP000324832"/>
    </source>
</evidence>
<dbReference type="Pfam" id="PF00884">
    <property type="entry name" value="Sulfatase"/>
    <property type="match status" value="1"/>
</dbReference>
<dbReference type="Proteomes" id="UP000324832">
    <property type="component" value="Unassembled WGS sequence"/>
</dbReference>
<evidence type="ECO:0000256" key="6">
    <source>
        <dbReference type="PIRSR" id="PIRSR036666-50"/>
    </source>
</evidence>
<evidence type="ECO:0000256" key="4">
    <source>
        <dbReference type="ARBA" id="ARBA00022801"/>
    </source>
</evidence>
<comment type="similarity">
    <text evidence="2">Belongs to the sulfatase family.</text>
</comment>
<dbReference type="PIRSF" id="PIRSF036666">
    <property type="entry name" value="G6S"/>
    <property type="match status" value="1"/>
</dbReference>
<evidence type="ECO:0000256" key="5">
    <source>
        <dbReference type="ARBA" id="ARBA00023180"/>
    </source>
</evidence>
<keyword evidence="4" id="KW-0378">Hydrolase</keyword>
<evidence type="ECO:0000256" key="2">
    <source>
        <dbReference type="ARBA" id="ARBA00008779"/>
    </source>
</evidence>
<dbReference type="PANTHER" id="PTHR43108:SF8">
    <property type="entry name" value="SD21168P"/>
    <property type="match status" value="1"/>
</dbReference>
<protein>
    <recommendedName>
        <fullName evidence="8">Sulfatase N-terminal domain-containing protein</fullName>
    </recommendedName>
</protein>
<evidence type="ECO:0000259" key="8">
    <source>
        <dbReference type="Pfam" id="PF00884"/>
    </source>
</evidence>
<dbReference type="InterPro" id="IPR000917">
    <property type="entry name" value="Sulfatase_N"/>
</dbReference>